<evidence type="ECO:0000313" key="3">
    <source>
        <dbReference type="Proteomes" id="UP000034164"/>
    </source>
</evidence>
<evidence type="ECO:0000313" key="2">
    <source>
        <dbReference type="EMBL" id="KKZ61932.1"/>
    </source>
</evidence>
<dbReference type="EMBL" id="LCZI01001214">
    <property type="protein sequence ID" value="KKZ61932.1"/>
    <property type="molecule type" value="Genomic_DNA"/>
</dbReference>
<dbReference type="VEuPathDB" id="FungiDB:EMCG_00494"/>
<dbReference type="AlphaFoldDB" id="A0A0G2HUT3"/>
<accession>A0A0G2HUT3</accession>
<reference evidence="3" key="1">
    <citation type="journal article" date="2015" name="PLoS Genet.">
        <title>The dynamic genome and transcriptome of the human fungal pathogen Blastomyces and close relative Emmonsia.</title>
        <authorList>
            <person name="Munoz J.F."/>
            <person name="Gauthier G.M."/>
            <person name="Desjardins C.A."/>
            <person name="Gallo J.E."/>
            <person name="Holder J."/>
            <person name="Sullivan T.D."/>
            <person name="Marty A.J."/>
            <person name="Carmen J.C."/>
            <person name="Chen Z."/>
            <person name="Ding L."/>
            <person name="Gujja S."/>
            <person name="Magrini V."/>
            <person name="Misas E."/>
            <person name="Mitreva M."/>
            <person name="Priest M."/>
            <person name="Saif S."/>
            <person name="Whiston E.A."/>
            <person name="Young S."/>
            <person name="Zeng Q."/>
            <person name="Goldman W.E."/>
            <person name="Mardis E.R."/>
            <person name="Taylor J.W."/>
            <person name="McEwen J.G."/>
            <person name="Clay O.K."/>
            <person name="Klein B.S."/>
            <person name="Cuomo C.A."/>
        </authorList>
    </citation>
    <scope>NUCLEOTIDE SEQUENCE [LARGE SCALE GENOMIC DNA]</scope>
    <source>
        <strain evidence="3">UAMH 3008</strain>
    </source>
</reference>
<feature type="region of interest" description="Disordered" evidence="1">
    <location>
        <begin position="55"/>
        <end position="75"/>
    </location>
</feature>
<comment type="caution">
    <text evidence="2">The sequence shown here is derived from an EMBL/GenBank/DDBJ whole genome shotgun (WGS) entry which is preliminary data.</text>
</comment>
<dbReference type="Proteomes" id="UP000034164">
    <property type="component" value="Unassembled WGS sequence"/>
</dbReference>
<name>A0A0G2HUT3_9EURO</name>
<protein>
    <submittedName>
        <fullName evidence="2">Uncharacterized protein</fullName>
    </submittedName>
</protein>
<organism evidence="2 3">
    <name type="scientific">[Emmonsia] crescens</name>
    <dbReference type="NCBI Taxonomy" id="73230"/>
    <lineage>
        <taxon>Eukaryota</taxon>
        <taxon>Fungi</taxon>
        <taxon>Dikarya</taxon>
        <taxon>Ascomycota</taxon>
        <taxon>Pezizomycotina</taxon>
        <taxon>Eurotiomycetes</taxon>
        <taxon>Eurotiomycetidae</taxon>
        <taxon>Onygenales</taxon>
        <taxon>Ajellomycetaceae</taxon>
        <taxon>Emergomyces</taxon>
    </lineage>
</organism>
<sequence length="109" mass="12258">MAATVCMELEDLGRSRPTLTDQRAYLADFSSSGYDIFAERMDQHGHQYVIQEAGVDEGSPPESETSDFEQLESMTPKVLSREEAIEMVVRILEQCRGRAVSFQGFSTRC</sequence>
<proteinExistence type="predicted"/>
<evidence type="ECO:0000256" key="1">
    <source>
        <dbReference type="SAM" id="MobiDB-lite"/>
    </source>
</evidence>
<gene>
    <name evidence="2" type="ORF">EMCG_00494</name>
</gene>